<organism evidence="1 2">
    <name type="scientific">Pseudomonas savastanoi pv. glycinea str. race 4</name>
    <dbReference type="NCBI Taxonomy" id="875330"/>
    <lineage>
        <taxon>Bacteria</taxon>
        <taxon>Pseudomonadati</taxon>
        <taxon>Pseudomonadota</taxon>
        <taxon>Gammaproteobacteria</taxon>
        <taxon>Pseudomonadales</taxon>
        <taxon>Pseudomonadaceae</taxon>
        <taxon>Pseudomonas</taxon>
    </lineage>
</organism>
<evidence type="ECO:0000313" key="1">
    <source>
        <dbReference type="EMBL" id="EGH17572.1"/>
    </source>
</evidence>
<dbReference type="Gene3D" id="2.120.10.30">
    <property type="entry name" value="TolB, C-terminal domain"/>
    <property type="match status" value="1"/>
</dbReference>
<reference evidence="1 2" key="1">
    <citation type="journal article" date="2011" name="PLoS Pathog.">
        <title>Dynamic evolution of pathogenicity revealed by sequencing and comparative genomics of 19 Pseudomonas syringae isolates.</title>
        <authorList>
            <person name="Baltrus D.A."/>
            <person name="Nishimura M.T."/>
            <person name="Romanchuk A."/>
            <person name="Chang J.H."/>
            <person name="Mukhtar M.S."/>
            <person name="Cherkis K."/>
            <person name="Roach J."/>
            <person name="Grant S.R."/>
            <person name="Jones C.D."/>
            <person name="Dangl J.L."/>
        </authorList>
    </citation>
    <scope>NUCLEOTIDE SEQUENCE [LARGE SCALE GENOMIC DNA]</scope>
    <source>
        <strain evidence="2">race 4</strain>
    </source>
</reference>
<sequence>MNWLPVSEHRFKLAEGSFWDAAEQALYWVDIAGFLACRLVAG</sequence>
<dbReference type="InterPro" id="IPR011042">
    <property type="entry name" value="6-blade_b-propeller_TolB-like"/>
</dbReference>
<dbReference type="AlphaFoldDB" id="F3CE80"/>
<dbReference type="EMBL" id="ADWY01001867">
    <property type="protein sequence ID" value="EGH17572.1"/>
    <property type="molecule type" value="Genomic_DNA"/>
</dbReference>
<comment type="caution">
    <text evidence="1">The sequence shown here is derived from an EMBL/GenBank/DDBJ whole genome shotgun (WGS) entry which is preliminary data.</text>
</comment>
<proteinExistence type="predicted"/>
<name>F3CE80_PSESG</name>
<protein>
    <submittedName>
        <fullName evidence="1">Senescence marker protein-30 family protein</fullName>
    </submittedName>
</protein>
<evidence type="ECO:0000313" key="2">
    <source>
        <dbReference type="Proteomes" id="UP000005466"/>
    </source>
</evidence>
<feature type="non-terminal residue" evidence="1">
    <location>
        <position position="42"/>
    </location>
</feature>
<dbReference type="Proteomes" id="UP000005466">
    <property type="component" value="Unassembled WGS sequence"/>
</dbReference>
<gene>
    <name evidence="1" type="ORF">Pgy4_31911</name>
</gene>
<dbReference type="HOGENOM" id="CLU_3281675_0_0_6"/>
<accession>F3CE80</accession>